<dbReference type="AlphaFoldDB" id="A0A0G0YS13"/>
<organism evidence="2 3">
    <name type="scientific">candidate division WWE3 bacterium GW2011_GWC2_41_23</name>
    <dbReference type="NCBI Taxonomy" id="1619123"/>
    <lineage>
        <taxon>Bacteria</taxon>
        <taxon>Katanobacteria</taxon>
    </lineage>
</organism>
<gene>
    <name evidence="2" type="ORF">UU55_C0005G0066</name>
</gene>
<accession>A0A0G0YS13</accession>
<protein>
    <submittedName>
        <fullName evidence="2">Uncharacterized protein</fullName>
    </submittedName>
</protein>
<proteinExistence type="predicted"/>
<sequence>MSGYFLYVTWLIFTGLVLELLLLSSVMLPSVAASAAFFLSEHLKSAPLVPELTDEEWEYLLWEYEKEKFPSGKKSTSMDKPERGKPPEEKRKEKEFEPIDTDSLSFLH</sequence>
<evidence type="ECO:0000313" key="2">
    <source>
        <dbReference type="EMBL" id="KKS03158.1"/>
    </source>
</evidence>
<dbReference type="Proteomes" id="UP000033947">
    <property type="component" value="Unassembled WGS sequence"/>
</dbReference>
<evidence type="ECO:0000256" key="1">
    <source>
        <dbReference type="SAM" id="MobiDB-lite"/>
    </source>
</evidence>
<dbReference type="EMBL" id="LCBB01000005">
    <property type="protein sequence ID" value="KKS03158.1"/>
    <property type="molecule type" value="Genomic_DNA"/>
</dbReference>
<feature type="compositionally biased region" description="Basic and acidic residues" evidence="1">
    <location>
        <begin position="68"/>
        <end position="97"/>
    </location>
</feature>
<feature type="region of interest" description="Disordered" evidence="1">
    <location>
        <begin position="68"/>
        <end position="108"/>
    </location>
</feature>
<comment type="caution">
    <text evidence="2">The sequence shown here is derived from an EMBL/GenBank/DDBJ whole genome shotgun (WGS) entry which is preliminary data.</text>
</comment>
<evidence type="ECO:0000313" key="3">
    <source>
        <dbReference type="Proteomes" id="UP000033947"/>
    </source>
</evidence>
<reference evidence="2 3" key="1">
    <citation type="journal article" date="2015" name="Nature">
        <title>rRNA introns, odd ribosomes, and small enigmatic genomes across a large radiation of phyla.</title>
        <authorList>
            <person name="Brown C.T."/>
            <person name="Hug L.A."/>
            <person name="Thomas B.C."/>
            <person name="Sharon I."/>
            <person name="Castelle C.J."/>
            <person name="Singh A."/>
            <person name="Wilkins M.J."/>
            <person name="Williams K.H."/>
            <person name="Banfield J.F."/>
        </authorList>
    </citation>
    <scope>NUCLEOTIDE SEQUENCE [LARGE SCALE GENOMIC DNA]</scope>
</reference>
<name>A0A0G0YS13_UNCKA</name>